<dbReference type="Gene3D" id="3.40.1030.10">
    <property type="entry name" value="Nucleoside phosphorylase/phosphoribosyltransferase catalytic domain"/>
    <property type="match status" value="1"/>
</dbReference>
<dbReference type="InterPro" id="IPR036566">
    <property type="entry name" value="PYNP-like_C_sf"/>
</dbReference>
<dbReference type="Gene3D" id="1.20.970.10">
    <property type="entry name" value="Transferase, Pyrimidine Nucleoside Phosphorylase, Chain C"/>
    <property type="match status" value="1"/>
</dbReference>
<gene>
    <name evidence="8" type="ORF">CKA38_08160</name>
</gene>
<dbReference type="FunFam" id="3.40.1030.10:FF:000003">
    <property type="entry name" value="Pyrimidine-nucleoside phosphorylase"/>
    <property type="match status" value="1"/>
</dbReference>
<dbReference type="Gene3D" id="3.90.1170.30">
    <property type="entry name" value="Pyrimidine nucleoside phosphorylase-like, C-terminal domain"/>
    <property type="match status" value="1"/>
</dbReference>
<dbReference type="GO" id="GO:0004645">
    <property type="term" value="F:1,4-alpha-oligoglucan phosphorylase activity"/>
    <property type="evidence" value="ECO:0007669"/>
    <property type="project" value="InterPro"/>
</dbReference>
<evidence type="ECO:0000313" key="8">
    <source>
        <dbReference type="EMBL" id="AWI09215.1"/>
    </source>
</evidence>
<proteinExistence type="inferred from homology"/>
<dbReference type="NCBIfam" id="TIGR02644">
    <property type="entry name" value="Y_phosphoryl"/>
    <property type="match status" value="1"/>
</dbReference>
<evidence type="ECO:0000256" key="2">
    <source>
        <dbReference type="ARBA" id="ARBA00011738"/>
    </source>
</evidence>
<dbReference type="InterPro" id="IPR035902">
    <property type="entry name" value="Nuc_phospho_transferase"/>
</dbReference>
<feature type="domain" description="Pyrimidine nucleoside phosphorylase C-terminal" evidence="7">
    <location>
        <begin position="357"/>
        <end position="431"/>
    </location>
</feature>
<dbReference type="InterPro" id="IPR000053">
    <property type="entry name" value="Thymidine/pyrmidine_PPase"/>
</dbReference>
<dbReference type="InterPro" id="IPR000312">
    <property type="entry name" value="Glycosyl_Trfase_fam3"/>
</dbReference>
<dbReference type="AlphaFoldDB" id="A0A2U8E351"/>
<evidence type="ECO:0000256" key="4">
    <source>
        <dbReference type="ARBA" id="ARBA00022676"/>
    </source>
</evidence>
<dbReference type="Pfam" id="PF00591">
    <property type="entry name" value="Glycos_transf_3"/>
    <property type="match status" value="1"/>
</dbReference>
<dbReference type="SMART" id="SM00941">
    <property type="entry name" value="PYNP_C"/>
    <property type="match status" value="1"/>
</dbReference>
<protein>
    <recommendedName>
        <fullName evidence="3">thymidine phosphorylase</fullName>
        <ecNumber evidence="3">2.4.2.4</ecNumber>
    </recommendedName>
</protein>
<dbReference type="OrthoDB" id="9763887at2"/>
<keyword evidence="4" id="KW-0328">Glycosyltransferase</keyword>
<dbReference type="InterPro" id="IPR017459">
    <property type="entry name" value="Glycosyl_Trfase_fam3_N_dom"/>
</dbReference>
<dbReference type="PROSITE" id="PS00647">
    <property type="entry name" value="THYMID_PHOSPHORYLASE"/>
    <property type="match status" value="1"/>
</dbReference>
<comment type="subunit">
    <text evidence="2">Homodimer.</text>
</comment>
<dbReference type="GO" id="GO:0009032">
    <property type="term" value="F:thymidine phosphorylase activity"/>
    <property type="evidence" value="ECO:0007669"/>
    <property type="project" value="UniProtKB-EC"/>
</dbReference>
<comment type="catalytic activity">
    <reaction evidence="6">
        <text>thymidine + phosphate = 2-deoxy-alpha-D-ribose 1-phosphate + thymine</text>
        <dbReference type="Rhea" id="RHEA:16037"/>
        <dbReference type="ChEBI" id="CHEBI:17748"/>
        <dbReference type="ChEBI" id="CHEBI:17821"/>
        <dbReference type="ChEBI" id="CHEBI:43474"/>
        <dbReference type="ChEBI" id="CHEBI:57259"/>
        <dbReference type="EC" id="2.4.2.4"/>
    </reaction>
</comment>
<dbReference type="Pfam" id="PF07831">
    <property type="entry name" value="PYNP_C"/>
    <property type="match status" value="1"/>
</dbReference>
<name>A0A2U8E351_9BACT</name>
<dbReference type="EC" id="2.4.2.4" evidence="3"/>
<evidence type="ECO:0000259" key="7">
    <source>
        <dbReference type="SMART" id="SM00941"/>
    </source>
</evidence>
<dbReference type="Pfam" id="PF02885">
    <property type="entry name" value="Glycos_trans_3N"/>
    <property type="match status" value="1"/>
</dbReference>
<dbReference type="InterPro" id="IPR017872">
    <property type="entry name" value="Pyrmidine_PPase_CS"/>
</dbReference>
<evidence type="ECO:0000313" key="9">
    <source>
        <dbReference type="Proteomes" id="UP000244896"/>
    </source>
</evidence>
<dbReference type="SUPFAM" id="SSF47648">
    <property type="entry name" value="Nucleoside phosphorylase/phosphoribosyltransferase N-terminal domain"/>
    <property type="match status" value="1"/>
</dbReference>
<evidence type="ECO:0000256" key="3">
    <source>
        <dbReference type="ARBA" id="ARBA00011892"/>
    </source>
</evidence>
<dbReference type="PANTHER" id="PTHR10515">
    <property type="entry name" value="THYMIDINE PHOSPHORYLASE"/>
    <property type="match status" value="1"/>
</dbReference>
<evidence type="ECO:0000256" key="6">
    <source>
        <dbReference type="ARBA" id="ARBA00048550"/>
    </source>
</evidence>
<organism evidence="8 9">
    <name type="scientific">Ereboglobus luteus</name>
    <dbReference type="NCBI Taxonomy" id="1796921"/>
    <lineage>
        <taxon>Bacteria</taxon>
        <taxon>Pseudomonadati</taxon>
        <taxon>Verrucomicrobiota</taxon>
        <taxon>Opitutia</taxon>
        <taxon>Opitutales</taxon>
        <taxon>Opitutaceae</taxon>
        <taxon>Ereboglobus</taxon>
    </lineage>
</organism>
<dbReference type="SUPFAM" id="SSF52418">
    <property type="entry name" value="Nucleoside phosphorylase/phosphoribosyltransferase catalytic domain"/>
    <property type="match status" value="1"/>
</dbReference>
<dbReference type="RefSeq" id="WP_108825026.1">
    <property type="nucleotide sequence ID" value="NZ_CP023004.1"/>
</dbReference>
<dbReference type="Proteomes" id="UP000244896">
    <property type="component" value="Chromosome"/>
</dbReference>
<keyword evidence="9" id="KW-1185">Reference proteome</keyword>
<keyword evidence="5" id="KW-0808">Transferase</keyword>
<dbReference type="EMBL" id="CP023004">
    <property type="protein sequence ID" value="AWI09215.1"/>
    <property type="molecule type" value="Genomic_DNA"/>
</dbReference>
<dbReference type="PIRSF" id="PIRSF000478">
    <property type="entry name" value="TP_PyNP"/>
    <property type="match status" value="1"/>
</dbReference>
<dbReference type="GO" id="GO:0006213">
    <property type="term" value="P:pyrimidine nucleoside metabolic process"/>
    <property type="evidence" value="ECO:0007669"/>
    <property type="project" value="InterPro"/>
</dbReference>
<sequence length="445" mass="46166">MSAVPKSSSLFPQHVIAAKRDARKLTRDEIDAFVRGATDGSWTDYQLSAMLMAICIRGMDTDETAALTEAMMNSGTVADLPGVCLPKVDKHSTGGVGDKVSIHLAPMVAACGVAVPMMSGRGLGHTGGTLDKLEAIPGFRVGLTLPEYRAQMETLGVALIGQTAELAPADKKLYALRDVTGTVESIPLITGSILSKKLAEGIDSLVLDVKFGAGAFMREKARARELATTMVAACRHLGKPARALLTAMNQPLGRAVGNALEIAECVDCLRGNGPADLMEVTYALGEQMLLLAGVAKTADEARAKLENAIAGGAALEKLRALIVAQNGDPRVIDDPAAYLPRAKYQEAVVAGSGAGGYVAGVDAMGIALAALNLGAGRVRAEDKVDHAVGISSLVKAGERVEEGDTLAVIHANNEGALAEARESVTRAITFSQAPVAVEPLVAEII</sequence>
<evidence type="ECO:0000256" key="5">
    <source>
        <dbReference type="ARBA" id="ARBA00022679"/>
    </source>
</evidence>
<accession>A0A2U8E351</accession>
<dbReference type="GO" id="GO:0005829">
    <property type="term" value="C:cytosol"/>
    <property type="evidence" value="ECO:0007669"/>
    <property type="project" value="TreeGrafter"/>
</dbReference>
<reference evidence="8 9" key="1">
    <citation type="journal article" date="2018" name="Syst. Appl. Microbiol.">
        <title>Ereboglobus luteus gen. nov. sp. nov. from cockroach guts, and new insights into the oxygen relationship of the genera Opitutus and Didymococcus (Verrucomicrobia: Opitutaceae).</title>
        <authorList>
            <person name="Tegtmeier D."/>
            <person name="Belitz A."/>
            <person name="Radek R."/>
            <person name="Heimerl T."/>
            <person name="Brune A."/>
        </authorList>
    </citation>
    <scope>NUCLEOTIDE SEQUENCE [LARGE SCALE GENOMIC DNA]</scope>
    <source>
        <strain evidence="8 9">Ho45</strain>
    </source>
</reference>
<dbReference type="InterPro" id="IPR018090">
    <property type="entry name" value="Pyrmidine_PPas_bac/euk"/>
</dbReference>
<dbReference type="InterPro" id="IPR013102">
    <property type="entry name" value="PYNP_C"/>
</dbReference>
<dbReference type="NCBIfam" id="NF004490">
    <property type="entry name" value="PRK05820.1"/>
    <property type="match status" value="1"/>
</dbReference>
<dbReference type="KEGG" id="elut:CKA38_08160"/>
<dbReference type="SUPFAM" id="SSF54680">
    <property type="entry name" value="Pyrimidine nucleoside phosphorylase C-terminal domain"/>
    <property type="match status" value="1"/>
</dbReference>
<evidence type="ECO:0000256" key="1">
    <source>
        <dbReference type="ARBA" id="ARBA00006915"/>
    </source>
</evidence>
<dbReference type="InterPro" id="IPR036320">
    <property type="entry name" value="Glycosyl_Trfase_fam3_N_dom_sf"/>
</dbReference>
<comment type="similarity">
    <text evidence="1">Belongs to the thymidine/pyrimidine-nucleoside phosphorylase family.</text>
</comment>
<dbReference type="PANTHER" id="PTHR10515:SF0">
    <property type="entry name" value="THYMIDINE PHOSPHORYLASE"/>
    <property type="match status" value="1"/>
</dbReference>
<dbReference type="GO" id="GO:0006206">
    <property type="term" value="P:pyrimidine nucleobase metabolic process"/>
    <property type="evidence" value="ECO:0007669"/>
    <property type="project" value="InterPro"/>
</dbReference>